<evidence type="ECO:0000256" key="2">
    <source>
        <dbReference type="SAM" id="MobiDB-lite"/>
    </source>
</evidence>
<proteinExistence type="predicted"/>
<dbReference type="EMBL" id="JARXRM010000025">
    <property type="protein sequence ID" value="MDH5822625.1"/>
    <property type="molecule type" value="Genomic_DNA"/>
</dbReference>
<feature type="compositionally biased region" description="Pro residues" evidence="2">
    <location>
        <begin position="97"/>
        <end position="107"/>
    </location>
</feature>
<feature type="compositionally biased region" description="Basic and acidic residues" evidence="2">
    <location>
        <begin position="134"/>
        <end position="147"/>
    </location>
</feature>
<gene>
    <name evidence="4" type="ORF">QFW77_06415</name>
</gene>
<comment type="caution">
    <text evidence="4">The sequence shown here is derived from an EMBL/GenBank/DDBJ whole genome shotgun (WGS) entry which is preliminary data.</text>
</comment>
<feature type="region of interest" description="Disordered" evidence="2">
    <location>
        <begin position="94"/>
        <end position="149"/>
    </location>
</feature>
<accession>A0ABT6J727</accession>
<evidence type="ECO:0008006" key="6">
    <source>
        <dbReference type="Google" id="ProtNLM"/>
    </source>
</evidence>
<evidence type="ECO:0000313" key="4">
    <source>
        <dbReference type="EMBL" id="MDH5822625.1"/>
    </source>
</evidence>
<sequence length="461" mass="49268">MKRTPLARPRLLATALSLVLCGTAAAQDPATPSPAEYKEMGELMQELAALKASYAQEVRRLRELDMRMQALQARVSGRVAPEGVAADTAVAVGPAAAPSPAPAPTPATPAQLDAAAPPSPSPPPQEGYASSAEDAQRAQEEESRSVADVKQQNQALFNQRLILENSVSYNRYDRKQLTLNGFLALDAIFLGNIAIENVESDTLNYNFAARWGLSPRLTLNLDVPYIARKTVYQKGGAGGAAASIAQEQTTGTGLGDVSASANYKLFGERGFLPETVLNFGVTAPTGREPYGIPWEVLERDEDDFIRFAVPEEQPTGNGVWQATVGLSAVKTTDPAILFGNIGYVHSFAGEFDDLDNNPATTNPGEVKLGRAFYFGAGVAFAFNERTSLSISLSDRLNARARTRYENADWIKVIGSDANAATFNLGVTHALNADTTVVGLLGIGLTPDAPDFNLTFKVPYML</sequence>
<feature type="coiled-coil region" evidence="1">
    <location>
        <begin position="44"/>
        <end position="74"/>
    </location>
</feature>
<keyword evidence="5" id="KW-1185">Reference proteome</keyword>
<dbReference type="Proteomes" id="UP001156940">
    <property type="component" value="Unassembled WGS sequence"/>
</dbReference>
<evidence type="ECO:0000313" key="5">
    <source>
        <dbReference type="Proteomes" id="UP001156940"/>
    </source>
</evidence>
<keyword evidence="3" id="KW-0732">Signal</keyword>
<evidence type="ECO:0000256" key="3">
    <source>
        <dbReference type="SAM" id="SignalP"/>
    </source>
</evidence>
<name>A0ABT6J727_9GAMM</name>
<feature type="chain" id="PRO_5045172105" description="Transporter" evidence="3">
    <location>
        <begin position="27"/>
        <end position="461"/>
    </location>
</feature>
<feature type="signal peptide" evidence="3">
    <location>
        <begin position="1"/>
        <end position="26"/>
    </location>
</feature>
<reference evidence="4 5" key="1">
    <citation type="submission" date="2023-04" db="EMBL/GenBank/DDBJ databases">
        <title>Luteimonas endophyticus RD2P54.</title>
        <authorList>
            <person name="Sun J.-Q."/>
        </authorList>
    </citation>
    <scope>NUCLEOTIDE SEQUENCE [LARGE SCALE GENOMIC DNA]</scope>
    <source>
        <strain evidence="4 5">RD2P54</strain>
    </source>
</reference>
<keyword evidence="1" id="KW-0175">Coiled coil</keyword>
<protein>
    <recommendedName>
        <fullName evidence="6">Transporter</fullName>
    </recommendedName>
</protein>
<organism evidence="4 5">
    <name type="scientific">Luteimonas endophytica</name>
    <dbReference type="NCBI Taxonomy" id="3042023"/>
    <lineage>
        <taxon>Bacteria</taxon>
        <taxon>Pseudomonadati</taxon>
        <taxon>Pseudomonadota</taxon>
        <taxon>Gammaproteobacteria</taxon>
        <taxon>Lysobacterales</taxon>
        <taxon>Lysobacteraceae</taxon>
        <taxon>Luteimonas</taxon>
    </lineage>
</organism>
<evidence type="ECO:0000256" key="1">
    <source>
        <dbReference type="SAM" id="Coils"/>
    </source>
</evidence>